<dbReference type="InterPro" id="IPR016195">
    <property type="entry name" value="Pol/histidinol_Pase-like"/>
</dbReference>
<dbReference type="SUPFAM" id="SSF89550">
    <property type="entry name" value="PHP domain-like"/>
    <property type="match status" value="1"/>
</dbReference>
<dbReference type="InterPro" id="IPR052018">
    <property type="entry name" value="PHP_domain"/>
</dbReference>
<dbReference type="Proteomes" id="UP000184164">
    <property type="component" value="Unassembled WGS sequence"/>
</dbReference>
<dbReference type="EMBL" id="FQUM01000011">
    <property type="protein sequence ID" value="SHF88431.1"/>
    <property type="molecule type" value="Genomic_DNA"/>
</dbReference>
<dbReference type="Gene3D" id="3.20.20.140">
    <property type="entry name" value="Metal-dependent hydrolases"/>
    <property type="match status" value="1"/>
</dbReference>
<gene>
    <name evidence="2" type="ORF">SAMN05444274_11185</name>
</gene>
<dbReference type="PANTHER" id="PTHR42924">
    <property type="entry name" value="EXONUCLEASE"/>
    <property type="match status" value="1"/>
</dbReference>
<dbReference type="Pfam" id="PF02811">
    <property type="entry name" value="PHP"/>
    <property type="match status" value="1"/>
</dbReference>
<name>A0A1M5FBK1_9BACT</name>
<feature type="domain" description="Polymerase/histidinol phosphatase N-terminal" evidence="1">
    <location>
        <begin position="59"/>
        <end position="136"/>
    </location>
</feature>
<dbReference type="CDD" id="cd12112">
    <property type="entry name" value="PHP_HisPPase_Chlorobi_like"/>
    <property type="match status" value="1"/>
</dbReference>
<keyword evidence="3" id="KW-1185">Reference proteome</keyword>
<dbReference type="STRING" id="1484053.SAMN05444274_11185"/>
<reference evidence="2 3" key="1">
    <citation type="submission" date="2016-11" db="EMBL/GenBank/DDBJ databases">
        <authorList>
            <person name="Jaros S."/>
            <person name="Januszkiewicz K."/>
            <person name="Wedrychowicz H."/>
        </authorList>
    </citation>
    <scope>NUCLEOTIDE SEQUENCE [LARGE SCALE GENOMIC DNA]</scope>
    <source>
        <strain evidence="2 3">DSM 26910</strain>
    </source>
</reference>
<dbReference type="AlphaFoldDB" id="A0A1M5FBK1"/>
<dbReference type="PANTHER" id="PTHR42924:SF3">
    <property type="entry name" value="POLYMERASE_HISTIDINOL PHOSPHATASE N-TERMINAL DOMAIN-CONTAINING PROTEIN"/>
    <property type="match status" value="1"/>
</dbReference>
<evidence type="ECO:0000259" key="1">
    <source>
        <dbReference type="SMART" id="SM00481"/>
    </source>
</evidence>
<organism evidence="2 3">
    <name type="scientific">Mariniphaga anaerophila</name>
    <dbReference type="NCBI Taxonomy" id="1484053"/>
    <lineage>
        <taxon>Bacteria</taxon>
        <taxon>Pseudomonadati</taxon>
        <taxon>Bacteroidota</taxon>
        <taxon>Bacteroidia</taxon>
        <taxon>Marinilabiliales</taxon>
        <taxon>Prolixibacteraceae</taxon>
        <taxon>Mariniphaga</taxon>
    </lineage>
</organism>
<dbReference type="InterPro" id="IPR004013">
    <property type="entry name" value="PHP_dom"/>
</dbReference>
<protein>
    <recommendedName>
        <fullName evidence="1">Polymerase/histidinol phosphatase N-terminal domain-containing protein</fullName>
    </recommendedName>
</protein>
<dbReference type="GO" id="GO:0004534">
    <property type="term" value="F:5'-3' RNA exonuclease activity"/>
    <property type="evidence" value="ECO:0007669"/>
    <property type="project" value="TreeGrafter"/>
</dbReference>
<evidence type="ECO:0000313" key="3">
    <source>
        <dbReference type="Proteomes" id="UP000184164"/>
    </source>
</evidence>
<dbReference type="OrthoDB" id="9804333at2"/>
<dbReference type="GO" id="GO:0035312">
    <property type="term" value="F:5'-3' DNA exonuclease activity"/>
    <property type="evidence" value="ECO:0007669"/>
    <property type="project" value="TreeGrafter"/>
</dbReference>
<sequence>MKNLKKTLFITVFCTVYISSQISAQKQNANVYEFREMNQQSYRYYINIPDIEGYETLKCDFHIHTIFSDGQVWPGMRVNEAWNDGLDAIAITDHIEYHPNKSIVNSDLNTSNEMALKQGNEIGMLVIKGTEITRSKPLGHINALFVQDANKIEVANELDAIDEAVKQGAYLIWNHPGWPNDTSTLYPIHKELIAKKKLHGAEVFNSWEYYPKVLDWCNEYGLAYFANTDLHYTSANMYREKFQRPMTLVFVEERSVEGIKEALFDGRTVAYFNKHLAGSEKYIKSLIKKSLSVKVVNLKKNSIEICNTSDLLFQIQFGEYAYSIAIYPREVLRINIPSETEIAFTNCLTGQNKYVKMPLW</sequence>
<proteinExistence type="predicted"/>
<dbReference type="InterPro" id="IPR003141">
    <property type="entry name" value="Pol/His_phosphatase_N"/>
</dbReference>
<evidence type="ECO:0000313" key="2">
    <source>
        <dbReference type="EMBL" id="SHF88431.1"/>
    </source>
</evidence>
<dbReference type="SMART" id="SM00481">
    <property type="entry name" value="POLIIIAc"/>
    <property type="match status" value="1"/>
</dbReference>
<dbReference type="RefSeq" id="WP_073003258.1">
    <property type="nucleotide sequence ID" value="NZ_FQUM01000011.1"/>
</dbReference>
<accession>A0A1M5FBK1</accession>